<reference evidence="2 3" key="1">
    <citation type="submission" date="2014-06" db="EMBL/GenBank/DDBJ databases">
        <authorList>
            <person name="Swart Estienne"/>
        </authorList>
    </citation>
    <scope>NUCLEOTIDE SEQUENCE [LARGE SCALE GENOMIC DNA]</scope>
    <source>
        <strain evidence="2 3">130c</strain>
    </source>
</reference>
<dbReference type="Proteomes" id="UP000039865">
    <property type="component" value="Unassembled WGS sequence"/>
</dbReference>
<feature type="compositionally biased region" description="Low complexity" evidence="1">
    <location>
        <begin position="660"/>
        <end position="695"/>
    </location>
</feature>
<name>A0A078BB04_STYLE</name>
<organism evidence="2 3">
    <name type="scientific">Stylonychia lemnae</name>
    <name type="common">Ciliate</name>
    <dbReference type="NCBI Taxonomy" id="5949"/>
    <lineage>
        <taxon>Eukaryota</taxon>
        <taxon>Sar</taxon>
        <taxon>Alveolata</taxon>
        <taxon>Ciliophora</taxon>
        <taxon>Intramacronucleata</taxon>
        <taxon>Spirotrichea</taxon>
        <taxon>Stichotrichia</taxon>
        <taxon>Sporadotrichida</taxon>
        <taxon>Oxytrichidae</taxon>
        <taxon>Stylonychinae</taxon>
        <taxon>Stylonychia</taxon>
    </lineage>
</organism>
<evidence type="ECO:0000256" key="1">
    <source>
        <dbReference type="SAM" id="MobiDB-lite"/>
    </source>
</evidence>
<feature type="region of interest" description="Disordered" evidence="1">
    <location>
        <begin position="643"/>
        <end position="698"/>
    </location>
</feature>
<proteinExistence type="predicted"/>
<keyword evidence="3" id="KW-1185">Reference proteome</keyword>
<dbReference type="InParanoid" id="A0A078BB04"/>
<dbReference type="OrthoDB" id="325725at2759"/>
<protein>
    <submittedName>
        <fullName evidence="2">Uncharacterized protein</fullName>
    </submittedName>
</protein>
<dbReference type="EMBL" id="CCKQ01018767">
    <property type="protein sequence ID" value="CDW90748.1"/>
    <property type="molecule type" value="Genomic_DNA"/>
</dbReference>
<sequence>MIQSLILVINTQSTINNPTIIAVNESTLYPGINLDQRSFNFYQFKIPNKTQAFLNNSQLYIRVDQDDATSDPDLFISKADSDQYCVRSGQNVCFLKKNSYRVNDTIYFSIRCINQCTYTLRVAFSQIQNVTDGVSSQRVTFDGRSANIYQFLIPDNSYDGPTQSIQFQVDTYSLQNQIDIFFCLSDDLSQMEERLTDVITDLGKSMKFTSDEYGFCTSCLVYFVVSVKSANNYFISGKSTSRKEILPDQVQYSRSINYFERECFAYFVQKATNDVIFNVKQQQGDIDLTLVIRNPRNTSQEIAIFQSEVYTQRGLISRAQDRNRLNFSTGFMYLCGMPYSDSNIQILANQNFQFSRFDALDDTLYTYMMDSNEYVYYRYTSPYLTTQRLIQVTLQNFNFNSAQPRIFFRVCPSPNPEECFLSDQLARGFWDGDVILQEIFNSSNQQNIKVGYINHNPQACSNQQSCYYLISTLNTDFGGLQKFTFRINLVNIDPIPLQLFQTYQDVVNQGQYMYFQVIFWPNQIINMNISTISFNLTSFNGKADLLMSTANRNPTINSNDATRIRSNSPWTSIEFNALGKNLSITNLYVAVYSTIRTSFQLRVNVDFQIPTPQFIQNQTFNQSQTTPAPIQPATTQAPVTTINQTTNNQTRAPNATTGPNRTNTSNSTSTNNTNSTTNSNNTNQTQQPSQVNSTTITENSRRQNFQLNQNFTDIVLTYIPSPNNAKQIHFSPFIESMTQNSTLVFNVSYGNQNWNNNSVGLSLSPENYTFLPNVNFTIRFRSDFSKVNRTQLQVQSMSNIQNVSNLTQKLAQIQVNIFLNFRFGIFSYNQTARFIEYTQLGQSYEGFANNSYVLFKHLLMDINGSYQFQLFNQVGRPYLLQKNGALILQEYDYEDDTTFDFATNSVDDEDTIQLSVTKFMRDNANFKCRNSSYPLRGGNENCTMFIAVQCKSFCSFRLTINLPEASKRSIDIPQLFRENEQLFGVVNNKKINYYFTPFMRGQLANSAVILKRGINDSTALVGRVVNTGYLPYFNWSFPILTSNDFISRTNASSIELIDLNSQMLLSRCTPNSSCILIIGVIGLTNQSSFYDIQFFSSSNRISNTTLISGIILQANTLNYTWFIVNTTNSARQQTQWKHLITSTASSTDKEVDIFISVLDGDLPNPANFDFKGDRIGNDAVVISSDLSMFKQINREKLMVIVGIRARQSNTTFELMNFGPSSYDSNFINFTDITVGGLNQTYVLPSRNQRSVNNYRILRFFNYGSQDLLFNITNLDGQVQVMANRNNFKHNKVNSYFNVPLTQQLSKIQPQTINKSQSFIVRVNQKENTDLLCNFCWIYFLVSQTNILPQATSTFMVTVRDQSAQDYVPQIKPGDSQSLLLSLPNLIVQRKFQLDTKEQMCLTLFSNNVNFTAYISFTSDYIGNQSIWNATGLDRKVFTLRQSDPNFNIGMYYYLTIVSNQVNSNVTFRLDQRKTVQLLKDNQSLMDRMLTPEDYIKYYYFIPNSFPLNQTININVVPRTPGFYPSIYVLRNDIINGTVNFRNLNFPTITKRTYFNESQFFNAQSKSYSLSFNQTAVNITVQVTVITQQNYTQNQTILVNVTMNVTNSTTKKNQTVTVLQNQTVLVNLTRNLTTIQNQTVINQTYYTVAVYWNNFGLSDVQRAEWEIFYTSNSLARNVSVQLNAIPQVQQFSAQDLQDTSLRQRLFKQLQTFNIISLDGSGHKKKIFEL</sequence>
<accession>A0A078BB04</accession>
<evidence type="ECO:0000313" key="2">
    <source>
        <dbReference type="EMBL" id="CDW90748.1"/>
    </source>
</evidence>
<evidence type="ECO:0000313" key="3">
    <source>
        <dbReference type="Proteomes" id="UP000039865"/>
    </source>
</evidence>
<gene>
    <name evidence="2" type="primary">Contig1357.g1489</name>
    <name evidence="2" type="ORF">STYLEM_19895</name>
</gene>